<dbReference type="EMBL" id="BGPR01000722">
    <property type="protein sequence ID" value="GBM33009.1"/>
    <property type="molecule type" value="Genomic_DNA"/>
</dbReference>
<protein>
    <submittedName>
        <fullName evidence="3">Uncharacterized protein</fullName>
    </submittedName>
</protein>
<dbReference type="AlphaFoldDB" id="A0A4Y2EXJ8"/>
<organism evidence="3 4">
    <name type="scientific">Araneus ventricosus</name>
    <name type="common">Orbweaver spider</name>
    <name type="synonym">Epeira ventricosa</name>
    <dbReference type="NCBI Taxonomy" id="182803"/>
    <lineage>
        <taxon>Eukaryota</taxon>
        <taxon>Metazoa</taxon>
        <taxon>Ecdysozoa</taxon>
        <taxon>Arthropoda</taxon>
        <taxon>Chelicerata</taxon>
        <taxon>Arachnida</taxon>
        <taxon>Araneae</taxon>
        <taxon>Araneomorphae</taxon>
        <taxon>Entelegynae</taxon>
        <taxon>Araneoidea</taxon>
        <taxon>Araneidae</taxon>
        <taxon>Araneus</taxon>
    </lineage>
</organism>
<feature type="region of interest" description="Disordered" evidence="2">
    <location>
        <begin position="156"/>
        <end position="188"/>
    </location>
</feature>
<sequence>MKAESEKRIKQGQSEMKKGQEEMKNRIQVHVESQVGEIKNHVNNFIERIVDVQSVEREIREVKGEVQRKIEEVEDKVQGKIEEVKEKVQGKFGEIEKRLSEVEGRSINFPASPVLTYSRPTVKSLTFNGQTSWTVFKTQFDVVSSTNGWTDRVKDSQISPRISGRGSSRYFVGGPNDHRESSRSPIWR</sequence>
<dbReference type="Proteomes" id="UP000499080">
    <property type="component" value="Unassembled WGS sequence"/>
</dbReference>
<feature type="compositionally biased region" description="Low complexity" evidence="2">
    <location>
        <begin position="156"/>
        <end position="169"/>
    </location>
</feature>
<name>A0A4Y2EXJ8_ARAVE</name>
<evidence type="ECO:0000256" key="1">
    <source>
        <dbReference type="SAM" id="Coils"/>
    </source>
</evidence>
<dbReference type="Gene3D" id="1.20.120.20">
    <property type="entry name" value="Apolipoprotein"/>
    <property type="match status" value="1"/>
</dbReference>
<gene>
    <name evidence="3" type="ORF">AVEN_263501_1</name>
</gene>
<feature type="coiled-coil region" evidence="1">
    <location>
        <begin position="52"/>
        <end position="83"/>
    </location>
</feature>
<keyword evidence="4" id="KW-1185">Reference proteome</keyword>
<evidence type="ECO:0000256" key="2">
    <source>
        <dbReference type="SAM" id="MobiDB-lite"/>
    </source>
</evidence>
<dbReference type="SUPFAM" id="SSF58113">
    <property type="entry name" value="Apolipoprotein A-I"/>
    <property type="match status" value="1"/>
</dbReference>
<keyword evidence="1" id="KW-0175">Coiled coil</keyword>
<proteinExistence type="predicted"/>
<evidence type="ECO:0000313" key="3">
    <source>
        <dbReference type="EMBL" id="GBM33009.1"/>
    </source>
</evidence>
<comment type="caution">
    <text evidence="3">The sequence shown here is derived from an EMBL/GenBank/DDBJ whole genome shotgun (WGS) entry which is preliminary data.</text>
</comment>
<reference evidence="3 4" key="1">
    <citation type="journal article" date="2019" name="Sci. Rep.">
        <title>Orb-weaving spider Araneus ventricosus genome elucidates the spidroin gene catalogue.</title>
        <authorList>
            <person name="Kono N."/>
            <person name="Nakamura H."/>
            <person name="Ohtoshi R."/>
            <person name="Moran D.A.P."/>
            <person name="Shinohara A."/>
            <person name="Yoshida Y."/>
            <person name="Fujiwara M."/>
            <person name="Mori M."/>
            <person name="Tomita M."/>
            <person name="Arakawa K."/>
        </authorList>
    </citation>
    <scope>NUCLEOTIDE SEQUENCE [LARGE SCALE GENOMIC DNA]</scope>
</reference>
<feature type="region of interest" description="Disordered" evidence="2">
    <location>
        <begin position="1"/>
        <end position="23"/>
    </location>
</feature>
<evidence type="ECO:0000313" key="4">
    <source>
        <dbReference type="Proteomes" id="UP000499080"/>
    </source>
</evidence>
<accession>A0A4Y2EXJ8</accession>